<dbReference type="Gene3D" id="3.30.1610.10">
    <property type="entry name" value="Peptidase S59, nucleoporin"/>
    <property type="match status" value="1"/>
</dbReference>
<evidence type="ECO:0000256" key="4">
    <source>
        <dbReference type="ARBA" id="ARBA00022737"/>
    </source>
</evidence>
<dbReference type="SUPFAM" id="SSF82215">
    <property type="entry name" value="C-terminal autoproteolytic domain of nucleoporin nup98"/>
    <property type="match status" value="1"/>
</dbReference>
<feature type="compositionally biased region" description="Low complexity" evidence="11">
    <location>
        <begin position="642"/>
        <end position="658"/>
    </location>
</feature>
<accession>A0A9P4MAX1</accession>
<dbReference type="GO" id="GO:0017056">
    <property type="term" value="F:structural constituent of nuclear pore"/>
    <property type="evidence" value="ECO:0007669"/>
    <property type="project" value="InterPro"/>
</dbReference>
<dbReference type="GO" id="GO:0006405">
    <property type="term" value="P:RNA export from nucleus"/>
    <property type="evidence" value="ECO:0007669"/>
    <property type="project" value="TreeGrafter"/>
</dbReference>
<evidence type="ECO:0000256" key="10">
    <source>
        <dbReference type="ARBA" id="ARBA00023242"/>
    </source>
</evidence>
<keyword evidence="14" id="KW-1185">Reference proteome</keyword>
<feature type="region of interest" description="Disordered" evidence="11">
    <location>
        <begin position="1773"/>
        <end position="1796"/>
    </location>
</feature>
<dbReference type="Pfam" id="PF12110">
    <property type="entry name" value="Nup96"/>
    <property type="match status" value="1"/>
</dbReference>
<feature type="compositionally biased region" description="Gly residues" evidence="11">
    <location>
        <begin position="428"/>
        <end position="442"/>
    </location>
</feature>
<feature type="compositionally biased region" description="Low complexity" evidence="11">
    <location>
        <begin position="485"/>
        <end position="496"/>
    </location>
</feature>
<dbReference type="PROSITE" id="PS51434">
    <property type="entry name" value="NUP_C"/>
    <property type="match status" value="1"/>
</dbReference>
<feature type="compositionally biased region" description="Gly residues" evidence="11">
    <location>
        <begin position="457"/>
        <end position="466"/>
    </location>
</feature>
<feature type="compositionally biased region" description="Gly residues" evidence="11">
    <location>
        <begin position="586"/>
        <end position="595"/>
    </location>
</feature>
<dbReference type="GO" id="GO:0008139">
    <property type="term" value="F:nuclear localization sequence binding"/>
    <property type="evidence" value="ECO:0007669"/>
    <property type="project" value="TreeGrafter"/>
</dbReference>
<reference evidence="13" key="1">
    <citation type="journal article" date="2020" name="Stud. Mycol.">
        <title>101 Dothideomycetes genomes: a test case for predicting lifestyles and emergence of pathogens.</title>
        <authorList>
            <person name="Haridas S."/>
            <person name="Albert R."/>
            <person name="Binder M."/>
            <person name="Bloem J."/>
            <person name="Labutti K."/>
            <person name="Salamov A."/>
            <person name="Andreopoulos B."/>
            <person name="Baker S."/>
            <person name="Barry K."/>
            <person name="Bills G."/>
            <person name="Bluhm B."/>
            <person name="Cannon C."/>
            <person name="Castanera R."/>
            <person name="Culley D."/>
            <person name="Daum C."/>
            <person name="Ezra D."/>
            <person name="Gonzalez J."/>
            <person name="Henrissat B."/>
            <person name="Kuo A."/>
            <person name="Liang C."/>
            <person name="Lipzen A."/>
            <person name="Lutzoni F."/>
            <person name="Magnuson J."/>
            <person name="Mondo S."/>
            <person name="Nolan M."/>
            <person name="Ohm R."/>
            <person name="Pangilinan J."/>
            <person name="Park H.-J."/>
            <person name="Ramirez L."/>
            <person name="Alfaro M."/>
            <person name="Sun H."/>
            <person name="Tritt A."/>
            <person name="Yoshinaga Y."/>
            <person name="Zwiers L.-H."/>
            <person name="Turgeon B."/>
            <person name="Goodwin S."/>
            <person name="Spatafora J."/>
            <person name="Crous P."/>
            <person name="Grigoriev I."/>
        </authorList>
    </citation>
    <scope>NUCLEOTIDE SEQUENCE</scope>
    <source>
        <strain evidence="13">CBS 133067</strain>
    </source>
</reference>
<sequence length="2100" mass="220403">MSGFGGFGGFGSNNNNNNNNSNQQSSGFGGFGSNNNNTSNAGELQSSFSREEHVLDAPASPLRSPSNSVLRNFAIAGFGSGSFGSSTNTGGGLFGGNTGGGFGTGGFGSNNASSGFGAKPTFGGTTNTSSGGIFGSGTQTSSGFGGFGSNNANNASAANIANTANTANTSTSGFGSAPGGGLFGQNKPTFGGTSNQTGSLFGGGGSTGFGGNAANATPSFGSAGAGLGAGFGASGAAPQNSGTGNVQFEPVREKEGSGMAIFNSITMQQPYQGFSFEELRLADYAQGRKYGNQNGQAGAFGQSSGFGGFGSNNTGTSGFGTTTNNQPSGLFGGSNTTSTGFGQQNNNAAGFGGGGGGGGGGLFGAKPATGGGLFGTTATSAQQSGGLFGTSGNTGGFGTSNTGGFGTNTSTTGGSGLFGQQQNKPAFGGFGTSTGTGGGFGQTSGTPGFGQTATTSAGGGLFGTGGTATSFGQQNTGSSFGGFGQQNNQNQNQNPSQGGGGLFGGGGGFGSNNQQQQQNKPAGLFGSAQPSTGGGLFGAQNNQQQTGGGLFGGTSNNQQQNGGLFGNKPAATGSTLFGSGTTNTNTGGGLFGGLGQNNQQNTGGGLFGNQNTQQQQKPLFGALGTNSNQANTGGGLFGGSLGQNNQQQQSVLGGSVFGNSQQNQQPAGNSMFGNTQQNQQQRPQQLTTSLLNVNPYGNDQLFQSLGTSTSSPGPIATPLSGGQKARKPAILPQHKINLAASNRLYTPPRRPTGYGFSYSTYGTPGSAIGTPTGMTGFLGTGSIGRSLGKSFSSSNLRNVYSAEESSLLPGAFTPGRSPFGSNNLKRLSINRNLDTRGKNTLFPPENEEMAPRKKVVFEGSTVNGETPNGNLNGTTGALVRTEEESPTPPTETSTVNGQINGQANGTTAHEMGKTNGNGLGTVPENGQPAGSTERNQADAVKEHARRTQTDQPIGEYWSQPSIAELKKMNKNQLKSVRNFVVGREGAGKIEFGDVDLSDVPLDLIIGDIVKINMRAATVYSEVGKIRKPPVGKGLNVPSIITLENSWPRKHAGRVQVLQKTGYHYEKHIARLKRVPDTEFIDYDTETGTWTFKVEHYTTYGLDYDDDEDETMDDTMMSGALPVQAPAPYDSTASRSVFAVPDTTPSQHELASADESSPDMSSPDDTFHFFKGKPQKNLPGNFDDEDMIYEDEEMEEVADDSMDTTQQSFLGDGSVGSSIDNGEQPIATHDDEYALVHQEEMVGAFPDPVQSTEHVPAQDSPTKLKSILKTSQFGRNMIDTPAKNRFILESNWTEQLQRTASPRKQNRQVLRESQATILKTQEEISAIPKPIGADKGFATSIDIMKSLFGRSENGYAGATKKQGAEGKGFEWPHAKRPKTIDAFTEMSETEKAFHLSNKPSWGPDGTLVYAIPGNAKKLRGGPVVNLKDSLVGEYKDIRFARFATPENLLPETLDIQKSFTRITTLHDHAPHASLNAGVSFADLASVVDASTSAGQYEQAVWKLASILFDELPASTIPRGLKPEQRPAFLSRLRKDRLSHFWKILVQPAANAQVFQSNNGEERAMAHLSAGNITAACTELFQAGDFKLATMFAQVQGIDHVFRDRMQKQLEHWDLLGQLAEFSPYTRAFYEILAGNVAVVHSKPGPQEERIVGFGIAEKFRMDWKRAFGLRLWYATMAGDSIEEAVKAYQDDINGGRERLVPVPWFVESGGKAKDDDCEDLLWGLLKLYAAQQSDDVSARLEAVLAPENVSGNPIDARLSWQLLQVLKAKGVTNSVPLGDDSEDEDSEKENRGVVTRGRAKKDEQALALASDALTSLYVSALESALPAASTYAQAQILYTALFVLLHLSNDDKRQSAIKNLISHTAPLLSLDPEFSTVLVGAKLTPSTDATRALATAMETNLIPAITDLPGTPGGLGILVTWLAEAQALWARTVQHDSVAQAKHLIDAGRIAEAHAVLVHEIGPSAIVKRNYDELREVLGGFEGHIKHISGWKAGGGVFFDFIHLLDMGKIEGAEQVAERKERVERLVRGLESMAKGMGSDASVVERAGLWEMGRVVADKAASEEAVPTLKLLDIPLTEDVYLKHIRELTLGYYRALMAGGQ</sequence>
<keyword evidence="7" id="KW-0653">Protein transport</keyword>
<dbReference type="InterPro" id="IPR007230">
    <property type="entry name" value="Nup98_auto-Pept-S59_dom"/>
</dbReference>
<evidence type="ECO:0000256" key="8">
    <source>
        <dbReference type="ARBA" id="ARBA00023010"/>
    </source>
</evidence>
<evidence type="ECO:0000256" key="3">
    <source>
        <dbReference type="ARBA" id="ARBA00022448"/>
    </source>
</evidence>
<dbReference type="OrthoDB" id="3797628at2759"/>
<keyword evidence="6" id="KW-0509">mRNA transport</keyword>
<comment type="similarity">
    <text evidence="2">Belongs to the nucleoporin GLFG family.</text>
</comment>
<dbReference type="PANTHER" id="PTHR23198:SF6">
    <property type="entry name" value="NUCLEAR PORE COMPLEX PROTEIN NUP98-NUP96"/>
    <property type="match status" value="1"/>
</dbReference>
<dbReference type="GO" id="GO:0003723">
    <property type="term" value="F:RNA binding"/>
    <property type="evidence" value="ECO:0007669"/>
    <property type="project" value="TreeGrafter"/>
</dbReference>
<dbReference type="GO" id="GO:0044614">
    <property type="term" value="C:nuclear pore cytoplasmic filaments"/>
    <property type="evidence" value="ECO:0007669"/>
    <property type="project" value="TreeGrafter"/>
</dbReference>
<dbReference type="Gene3D" id="1.10.10.2360">
    <property type="match status" value="1"/>
</dbReference>
<dbReference type="EMBL" id="ML978121">
    <property type="protein sequence ID" value="KAF2104111.1"/>
    <property type="molecule type" value="Genomic_DNA"/>
</dbReference>
<feature type="compositionally biased region" description="Low complexity" evidence="11">
    <location>
        <begin position="311"/>
        <end position="349"/>
    </location>
</feature>
<feature type="compositionally biased region" description="Low complexity" evidence="11">
    <location>
        <begin position="12"/>
        <end position="26"/>
    </location>
</feature>
<feature type="compositionally biased region" description="Low complexity" evidence="11">
    <location>
        <begin position="467"/>
        <end position="478"/>
    </location>
</feature>
<dbReference type="FunFam" id="3.30.1610.10:FF:000003">
    <property type="entry name" value="Nucleoporin SONB, putative"/>
    <property type="match status" value="1"/>
</dbReference>
<keyword evidence="9" id="KW-0906">Nuclear pore complex</keyword>
<proteinExistence type="inferred from homology"/>
<evidence type="ECO:0000313" key="13">
    <source>
        <dbReference type="EMBL" id="KAF2104111.1"/>
    </source>
</evidence>
<evidence type="ECO:0000259" key="12">
    <source>
        <dbReference type="PROSITE" id="PS51434"/>
    </source>
</evidence>
<name>A0A9P4MAX1_9PEZI</name>
<feature type="compositionally biased region" description="Polar residues" evidence="11">
    <location>
        <begin position="699"/>
        <end position="712"/>
    </location>
</feature>
<feature type="compositionally biased region" description="Polar residues" evidence="11">
    <location>
        <begin position="659"/>
        <end position="674"/>
    </location>
</feature>
<comment type="subcellular location">
    <subcellularLocation>
        <location evidence="1">Nucleus</location>
        <location evidence="1">Nuclear pore complex</location>
    </subcellularLocation>
</comment>
<feature type="region of interest" description="Disordered" evidence="11">
    <location>
        <begin position="176"/>
        <end position="203"/>
    </location>
</feature>
<evidence type="ECO:0000256" key="2">
    <source>
        <dbReference type="ARBA" id="ARBA00008926"/>
    </source>
</evidence>
<gene>
    <name evidence="13" type="ORF">NA57DRAFT_50958</name>
</gene>
<evidence type="ECO:0000256" key="11">
    <source>
        <dbReference type="SAM" id="MobiDB-lite"/>
    </source>
</evidence>
<keyword evidence="3" id="KW-0813">Transport</keyword>
<feature type="region of interest" description="Disordered" evidence="11">
    <location>
        <begin position="311"/>
        <end position="353"/>
    </location>
</feature>
<feature type="region of interest" description="Disordered" evidence="11">
    <location>
        <begin position="880"/>
        <end position="951"/>
    </location>
</feature>
<dbReference type="GO" id="GO:0006606">
    <property type="term" value="P:protein import into nucleus"/>
    <property type="evidence" value="ECO:0007669"/>
    <property type="project" value="TreeGrafter"/>
</dbReference>
<keyword evidence="10" id="KW-0539">Nucleus</keyword>
<organism evidence="13 14">
    <name type="scientific">Rhizodiscina lignyota</name>
    <dbReference type="NCBI Taxonomy" id="1504668"/>
    <lineage>
        <taxon>Eukaryota</taxon>
        <taxon>Fungi</taxon>
        <taxon>Dikarya</taxon>
        <taxon>Ascomycota</taxon>
        <taxon>Pezizomycotina</taxon>
        <taxon>Dothideomycetes</taxon>
        <taxon>Pleosporomycetidae</taxon>
        <taxon>Aulographales</taxon>
        <taxon>Rhizodiscinaceae</taxon>
        <taxon>Rhizodiscina</taxon>
    </lineage>
</organism>
<evidence type="ECO:0000256" key="7">
    <source>
        <dbReference type="ARBA" id="ARBA00022927"/>
    </source>
</evidence>
<feature type="region of interest" description="Disordered" evidence="11">
    <location>
        <begin position="1"/>
        <end position="66"/>
    </location>
</feature>
<dbReference type="Pfam" id="PF13634">
    <property type="entry name" value="Nucleoporin_FG"/>
    <property type="match status" value="3"/>
</dbReference>
<feature type="region of interest" description="Disordered" evidence="11">
    <location>
        <begin position="699"/>
        <end position="727"/>
    </location>
</feature>
<evidence type="ECO:0000256" key="1">
    <source>
        <dbReference type="ARBA" id="ARBA00004567"/>
    </source>
</evidence>
<dbReference type="Proteomes" id="UP000799772">
    <property type="component" value="Unassembled WGS sequence"/>
</dbReference>
<feature type="compositionally biased region" description="Gly residues" evidence="11">
    <location>
        <begin position="386"/>
        <end position="406"/>
    </location>
</feature>
<dbReference type="Pfam" id="PF04096">
    <property type="entry name" value="Nucleoporin2"/>
    <property type="match status" value="1"/>
</dbReference>
<dbReference type="GO" id="GO:0000973">
    <property type="term" value="P:post-transcriptional tethering of RNA polymerase II gene DNA at nuclear periphery"/>
    <property type="evidence" value="ECO:0007669"/>
    <property type="project" value="TreeGrafter"/>
</dbReference>
<dbReference type="InterPro" id="IPR036903">
    <property type="entry name" value="Nup98_auto-Pept-S59_dom_sf"/>
</dbReference>
<dbReference type="PANTHER" id="PTHR23198">
    <property type="entry name" value="NUCLEOPORIN"/>
    <property type="match status" value="1"/>
</dbReference>
<dbReference type="GO" id="GO:0051028">
    <property type="term" value="P:mRNA transport"/>
    <property type="evidence" value="ECO:0007669"/>
    <property type="project" value="UniProtKB-KW"/>
</dbReference>
<dbReference type="Gene3D" id="1.25.40.690">
    <property type="match status" value="1"/>
</dbReference>
<feature type="compositionally biased region" description="Polar residues" evidence="11">
    <location>
        <begin position="895"/>
        <end position="907"/>
    </location>
</feature>
<feature type="compositionally biased region" description="Low complexity" evidence="11">
    <location>
        <begin position="1152"/>
        <end position="1162"/>
    </location>
</feature>
<keyword evidence="4" id="KW-0677">Repeat</keyword>
<feature type="compositionally biased region" description="Gly residues" evidence="11">
    <location>
        <begin position="497"/>
        <end position="510"/>
    </location>
</feature>
<feature type="region of interest" description="Disordered" evidence="11">
    <location>
        <begin position="1141"/>
        <end position="1162"/>
    </location>
</feature>
<evidence type="ECO:0000313" key="14">
    <source>
        <dbReference type="Proteomes" id="UP000799772"/>
    </source>
</evidence>
<feature type="domain" description="Peptidase S59" evidence="12">
    <location>
        <begin position="953"/>
        <end position="1096"/>
    </location>
</feature>
<dbReference type="InterPro" id="IPR021967">
    <property type="entry name" value="Nup98_C"/>
</dbReference>
<feature type="compositionally biased region" description="Low complexity" evidence="11">
    <location>
        <begin position="443"/>
        <end position="456"/>
    </location>
</feature>
<keyword evidence="5" id="KW-0068">Autocatalytic cleavage</keyword>
<dbReference type="InterPro" id="IPR025574">
    <property type="entry name" value="Nucleoporin_FG_rpt"/>
</dbReference>
<feature type="compositionally biased region" description="Basic and acidic residues" evidence="11">
    <location>
        <begin position="935"/>
        <end position="948"/>
    </location>
</feature>
<feature type="compositionally biased region" description="Gly residues" evidence="11">
    <location>
        <begin position="1"/>
        <end position="11"/>
    </location>
</feature>
<feature type="compositionally biased region" description="Polar residues" evidence="11">
    <location>
        <begin position="38"/>
        <end position="48"/>
    </location>
</feature>
<keyword evidence="8" id="KW-0811">Translocation</keyword>
<evidence type="ECO:0000256" key="5">
    <source>
        <dbReference type="ARBA" id="ARBA00022813"/>
    </source>
</evidence>
<feature type="compositionally biased region" description="Gly residues" evidence="11">
    <location>
        <begin position="632"/>
        <end position="641"/>
    </location>
</feature>
<protein>
    <recommendedName>
        <fullName evidence="12">Peptidase S59 domain-containing protein</fullName>
    </recommendedName>
</protein>
<dbReference type="GO" id="GO:0034398">
    <property type="term" value="P:telomere tethering at nuclear periphery"/>
    <property type="evidence" value="ECO:0007669"/>
    <property type="project" value="TreeGrafter"/>
</dbReference>
<dbReference type="InterPro" id="IPR037665">
    <property type="entry name" value="Nucleoporin_S59-like"/>
</dbReference>
<evidence type="ECO:0000256" key="6">
    <source>
        <dbReference type="ARBA" id="ARBA00022816"/>
    </source>
</evidence>
<feature type="compositionally biased region" description="Low complexity" evidence="11">
    <location>
        <begin position="675"/>
        <end position="684"/>
    </location>
</feature>
<feature type="compositionally biased region" description="Low complexity" evidence="11">
    <location>
        <begin position="572"/>
        <end position="585"/>
    </location>
</feature>
<evidence type="ECO:0000256" key="9">
    <source>
        <dbReference type="ARBA" id="ARBA00023132"/>
    </source>
</evidence>
<comment type="caution">
    <text evidence="13">The sequence shown here is derived from an EMBL/GenBank/DDBJ whole genome shotgun (WGS) entry which is preliminary data.</text>
</comment>
<feature type="region of interest" description="Disordered" evidence="11">
    <location>
        <begin position="384"/>
        <end position="684"/>
    </location>
</feature>